<keyword evidence="3" id="KW-1185">Reference proteome</keyword>
<reference evidence="2" key="1">
    <citation type="journal article" date="2020" name="Stud. Mycol.">
        <title>101 Dothideomycetes genomes: a test case for predicting lifestyles and emergence of pathogens.</title>
        <authorList>
            <person name="Haridas S."/>
            <person name="Albert R."/>
            <person name="Binder M."/>
            <person name="Bloem J."/>
            <person name="Labutti K."/>
            <person name="Salamov A."/>
            <person name="Andreopoulos B."/>
            <person name="Baker S."/>
            <person name="Barry K."/>
            <person name="Bills G."/>
            <person name="Bluhm B."/>
            <person name="Cannon C."/>
            <person name="Castanera R."/>
            <person name="Culley D."/>
            <person name="Daum C."/>
            <person name="Ezra D."/>
            <person name="Gonzalez J."/>
            <person name="Henrissat B."/>
            <person name="Kuo A."/>
            <person name="Liang C."/>
            <person name="Lipzen A."/>
            <person name="Lutzoni F."/>
            <person name="Magnuson J."/>
            <person name="Mondo S."/>
            <person name="Nolan M."/>
            <person name="Ohm R."/>
            <person name="Pangilinan J."/>
            <person name="Park H.-J."/>
            <person name="Ramirez L."/>
            <person name="Alfaro M."/>
            <person name="Sun H."/>
            <person name="Tritt A."/>
            <person name="Yoshinaga Y."/>
            <person name="Zwiers L.-H."/>
            <person name="Turgeon B."/>
            <person name="Goodwin S."/>
            <person name="Spatafora J."/>
            <person name="Crous P."/>
            <person name="Grigoriev I."/>
        </authorList>
    </citation>
    <scope>NUCLEOTIDE SEQUENCE</scope>
    <source>
        <strain evidence="2">CBS 107.79</strain>
    </source>
</reference>
<name>A0A6A5UKC3_9PLEO</name>
<accession>A0A6A5UKC3</accession>
<evidence type="ECO:0000259" key="1">
    <source>
        <dbReference type="Pfam" id="PF06985"/>
    </source>
</evidence>
<evidence type="ECO:0000313" key="3">
    <source>
        <dbReference type="Proteomes" id="UP000800036"/>
    </source>
</evidence>
<organism evidence="2 3">
    <name type="scientific">Bimuria novae-zelandiae CBS 107.79</name>
    <dbReference type="NCBI Taxonomy" id="1447943"/>
    <lineage>
        <taxon>Eukaryota</taxon>
        <taxon>Fungi</taxon>
        <taxon>Dikarya</taxon>
        <taxon>Ascomycota</taxon>
        <taxon>Pezizomycotina</taxon>
        <taxon>Dothideomycetes</taxon>
        <taxon>Pleosporomycetidae</taxon>
        <taxon>Pleosporales</taxon>
        <taxon>Massarineae</taxon>
        <taxon>Didymosphaeriaceae</taxon>
        <taxon>Bimuria</taxon>
    </lineage>
</organism>
<gene>
    <name evidence="2" type="ORF">BU23DRAFT_489943</name>
</gene>
<feature type="domain" description="Heterokaryon incompatibility" evidence="1">
    <location>
        <begin position="61"/>
        <end position="191"/>
    </location>
</feature>
<sequence length="459" mass="52150">MDPIARHKQVVKSIPYHQPPLPRGNGNIRLLRLIPNKNKTAIIKCQLFNYFLELDKSTHLYDALSYVWGNPNETLPIFIDGHVLHITTSLHAALLRLRDHSFERIIWVDAVYINQANEEEKEHQIQSMARIYGQANRVIVWLGNAGDDSNQALETIRSVAEDESTNVSNNQEAILALFQRPWFERIWVLQEVAAARHVLIMCGSAEIDGYAFCLGLELLKGFFETRKDLHGLIHSITYLIRGAIFRPKYATSRSGTNSLNICPLGELIDMYHTRKATKLHDKVYALLGMSSVDGSRAGLSPNYGVEWKELLQQLVKFLLHERVSVEEGPEKEIAVIRSKGCILAQVSSVKSDVTRDNRQKVNIFLKNTPGRLGHNKTHDVQWTLNVSAKKVEKGDIVCLLQGAPKPVIVRPCKDYFAVIRIAAFPKNKPTESGDTEWSELLQSITVFPRDFLLLWDWTE</sequence>
<dbReference type="InterPro" id="IPR010730">
    <property type="entry name" value="HET"/>
</dbReference>
<dbReference type="AlphaFoldDB" id="A0A6A5UKC3"/>
<protein>
    <submittedName>
        <fullName evidence="2">HET-domain-containing protein</fullName>
    </submittedName>
</protein>
<dbReference type="InterPro" id="IPR052895">
    <property type="entry name" value="HetReg/Transcr_Mod"/>
</dbReference>
<evidence type="ECO:0000313" key="2">
    <source>
        <dbReference type="EMBL" id="KAF1965285.1"/>
    </source>
</evidence>
<dbReference type="Proteomes" id="UP000800036">
    <property type="component" value="Unassembled WGS sequence"/>
</dbReference>
<dbReference type="PANTHER" id="PTHR24148:SF78">
    <property type="entry name" value="HETEROKARYON INCOMPATIBILITY DOMAIN-CONTAINING PROTEIN"/>
    <property type="match status" value="1"/>
</dbReference>
<dbReference type="OrthoDB" id="194358at2759"/>
<dbReference type="EMBL" id="ML976765">
    <property type="protein sequence ID" value="KAF1965285.1"/>
    <property type="molecule type" value="Genomic_DNA"/>
</dbReference>
<dbReference type="Pfam" id="PF06985">
    <property type="entry name" value="HET"/>
    <property type="match status" value="1"/>
</dbReference>
<feature type="non-terminal residue" evidence="2">
    <location>
        <position position="459"/>
    </location>
</feature>
<proteinExistence type="predicted"/>
<dbReference type="PANTHER" id="PTHR24148">
    <property type="entry name" value="ANKYRIN REPEAT DOMAIN-CONTAINING PROTEIN 39 HOMOLOG-RELATED"/>
    <property type="match status" value="1"/>
</dbReference>